<evidence type="ECO:0000313" key="1">
    <source>
        <dbReference type="EMBL" id="MTH76319.1"/>
    </source>
</evidence>
<dbReference type="RefSeq" id="WP_155093703.1">
    <property type="nucleotide sequence ID" value="NZ_WMIE01000001.1"/>
</dbReference>
<evidence type="ECO:0000313" key="2">
    <source>
        <dbReference type="Proteomes" id="UP000478183"/>
    </source>
</evidence>
<reference evidence="1 2" key="1">
    <citation type="submission" date="2019-11" db="EMBL/GenBank/DDBJ databases">
        <authorList>
            <person name="Dong K."/>
        </authorList>
    </citation>
    <scope>NUCLEOTIDE SEQUENCE [LARGE SCALE GENOMIC DNA]</scope>
    <source>
        <strain evidence="1 2">NBRC 111993</strain>
    </source>
</reference>
<dbReference type="AlphaFoldDB" id="A0A6L6J6I0"/>
<keyword evidence="2" id="KW-1185">Reference proteome</keyword>
<name>A0A6L6J6I0_9RHOB</name>
<proteinExistence type="predicted"/>
<comment type="caution">
    <text evidence="1">The sequence shown here is derived from an EMBL/GenBank/DDBJ whole genome shotgun (WGS) entry which is preliminary data.</text>
</comment>
<dbReference type="OrthoDB" id="7693149at2"/>
<organism evidence="1 2">
    <name type="scientific">Paracoccus aestuariivivens</name>
    <dbReference type="NCBI Taxonomy" id="1820333"/>
    <lineage>
        <taxon>Bacteria</taxon>
        <taxon>Pseudomonadati</taxon>
        <taxon>Pseudomonadota</taxon>
        <taxon>Alphaproteobacteria</taxon>
        <taxon>Rhodobacterales</taxon>
        <taxon>Paracoccaceae</taxon>
        <taxon>Paracoccus</taxon>
    </lineage>
</organism>
<dbReference type="EMBL" id="WMIE01000001">
    <property type="protein sequence ID" value="MTH76319.1"/>
    <property type="molecule type" value="Genomic_DNA"/>
</dbReference>
<gene>
    <name evidence="1" type="ORF">GL286_01090</name>
</gene>
<accession>A0A6L6J6I0</accession>
<dbReference type="Proteomes" id="UP000478183">
    <property type="component" value="Unassembled WGS sequence"/>
</dbReference>
<sequence>MARKIALTFLRGWSRYNAGEIAGFDADQAEALIDQGIAEKAPDQPEAGDRVIASILIDPRDTDAFKEASAEIERAAQDLIDREADLAAREADLEARALDLDRREAALKVDPVAAPTEPAEVVDADGVVTEAKAEPAATGKAVLPKQGR</sequence>
<protein>
    <submittedName>
        <fullName evidence="1">Uncharacterized protein</fullName>
    </submittedName>
</protein>